<accession>A0AAW6SVB3</accession>
<dbReference type="RefSeq" id="WP_280616281.1">
    <property type="nucleotide sequence ID" value="NZ_JAROYP010000003.1"/>
</dbReference>
<keyword evidence="6" id="KW-0319">Glycerol metabolism</keyword>
<organism evidence="10 11">
    <name type="scientific">Heyndrickxia oleronia</name>
    <dbReference type="NCBI Taxonomy" id="38875"/>
    <lineage>
        <taxon>Bacteria</taxon>
        <taxon>Bacillati</taxon>
        <taxon>Bacillota</taxon>
        <taxon>Bacilli</taxon>
        <taxon>Bacillales</taxon>
        <taxon>Bacillaceae</taxon>
        <taxon>Heyndrickxia</taxon>
    </lineage>
</organism>
<comment type="subunit">
    <text evidence="7">Homodimer. The dihydroxyacetone kinase complex is composed of a homodimer of DhaM, a homodimer of DhaK and the subunit DhaL.</text>
</comment>
<dbReference type="GO" id="GO:0047324">
    <property type="term" value="F:phosphoenolpyruvate-glycerone phosphotransferase activity"/>
    <property type="evidence" value="ECO:0007669"/>
    <property type="project" value="UniProtKB-EC"/>
</dbReference>
<dbReference type="GO" id="GO:0004371">
    <property type="term" value="F:glycerone kinase activity"/>
    <property type="evidence" value="ECO:0007669"/>
    <property type="project" value="InterPro"/>
</dbReference>
<dbReference type="GO" id="GO:0019563">
    <property type="term" value="P:glycerol catabolic process"/>
    <property type="evidence" value="ECO:0007669"/>
    <property type="project" value="TreeGrafter"/>
</dbReference>
<protein>
    <recommendedName>
        <fullName evidence="3">phosphoenolpyruvate--glycerone phosphotransferase</fullName>
        <ecNumber evidence="3">2.7.1.121</ecNumber>
    </recommendedName>
</protein>
<evidence type="ECO:0000256" key="6">
    <source>
        <dbReference type="ARBA" id="ARBA00022798"/>
    </source>
</evidence>
<evidence type="ECO:0000313" key="11">
    <source>
        <dbReference type="Proteomes" id="UP001159179"/>
    </source>
</evidence>
<dbReference type="FunFam" id="1.25.40.340:FF:000002">
    <property type="entry name" value="Dihydroxyacetone kinase, L subunit"/>
    <property type="match status" value="1"/>
</dbReference>
<dbReference type="InterPro" id="IPR004007">
    <property type="entry name" value="DhaL_dom"/>
</dbReference>
<dbReference type="EC" id="2.7.1.121" evidence="3"/>
<evidence type="ECO:0000256" key="7">
    <source>
        <dbReference type="ARBA" id="ARBA00046577"/>
    </source>
</evidence>
<evidence type="ECO:0000256" key="3">
    <source>
        <dbReference type="ARBA" id="ARBA00012095"/>
    </source>
</evidence>
<evidence type="ECO:0000256" key="8">
    <source>
        <dbReference type="ARBA" id="ARBA00055771"/>
    </source>
</evidence>
<dbReference type="GO" id="GO:0005829">
    <property type="term" value="C:cytosol"/>
    <property type="evidence" value="ECO:0007669"/>
    <property type="project" value="TreeGrafter"/>
</dbReference>
<dbReference type="InterPro" id="IPR036117">
    <property type="entry name" value="DhaL_dom_sf"/>
</dbReference>
<comment type="catalytic activity">
    <reaction evidence="1">
        <text>dihydroxyacetone + phosphoenolpyruvate = dihydroxyacetone phosphate + pyruvate</text>
        <dbReference type="Rhea" id="RHEA:18381"/>
        <dbReference type="ChEBI" id="CHEBI:15361"/>
        <dbReference type="ChEBI" id="CHEBI:16016"/>
        <dbReference type="ChEBI" id="CHEBI:57642"/>
        <dbReference type="ChEBI" id="CHEBI:58702"/>
        <dbReference type="EC" id="2.7.1.121"/>
    </reaction>
</comment>
<comment type="pathway">
    <text evidence="2">Polyol metabolism; glycerol degradation.</text>
</comment>
<comment type="function">
    <text evidence="8">ADP-binding subunit of the dihydroxyacetone kinase, which is responsible for the phosphoenolpyruvate (PEP)-dependent phosphorylation of dihydroxyacetone. DhaL-ADP is converted to DhaL-ATP via a phosphoryl group transfer from DhaM and transmits it to dihydroxyacetone binds to DhaK.</text>
</comment>
<dbReference type="Pfam" id="PF02734">
    <property type="entry name" value="Dak2"/>
    <property type="match status" value="1"/>
</dbReference>
<evidence type="ECO:0000313" key="10">
    <source>
        <dbReference type="EMBL" id="MDH5160771.1"/>
    </source>
</evidence>
<evidence type="ECO:0000259" key="9">
    <source>
        <dbReference type="PROSITE" id="PS51480"/>
    </source>
</evidence>
<dbReference type="SUPFAM" id="SSF101473">
    <property type="entry name" value="DhaL-like"/>
    <property type="match status" value="1"/>
</dbReference>
<dbReference type="Gene3D" id="1.25.40.340">
    <property type="match status" value="1"/>
</dbReference>
<feature type="domain" description="DhaL" evidence="9">
    <location>
        <begin position="6"/>
        <end position="200"/>
    </location>
</feature>
<keyword evidence="5 10" id="KW-0418">Kinase</keyword>
<dbReference type="InterPro" id="IPR012737">
    <property type="entry name" value="DhaK_L_YcgS"/>
</dbReference>
<dbReference type="NCBIfam" id="TIGR02365">
    <property type="entry name" value="dha_L_ycgS"/>
    <property type="match status" value="1"/>
</dbReference>
<name>A0AAW6SVB3_9BACI</name>
<evidence type="ECO:0000256" key="4">
    <source>
        <dbReference type="ARBA" id="ARBA00022679"/>
    </source>
</evidence>
<reference evidence="10" key="1">
    <citation type="submission" date="2023-03" db="EMBL/GenBank/DDBJ databases">
        <title>Bacterial isolates from washroom surfaces on a university campus.</title>
        <authorList>
            <person name="Holman D.B."/>
            <person name="Gzyl K.E."/>
            <person name="Taheri A.E."/>
        </authorList>
    </citation>
    <scope>NUCLEOTIDE SEQUENCE</scope>
    <source>
        <strain evidence="10">RD03</strain>
    </source>
</reference>
<keyword evidence="4" id="KW-0808">Transferase</keyword>
<evidence type="ECO:0000256" key="2">
    <source>
        <dbReference type="ARBA" id="ARBA00004745"/>
    </source>
</evidence>
<sequence>MNLTVNATLKWMEKMNEKVQANKEYLTELDQAIGDGDHGINMSRGFQEVVNKISVTSYETVSDCLKDVAMTLMTKVGGASGPLYGTAFLKMSISLRGKDKVDGMALILAIDEAVKGMIQRGKAAVGNKTMLDVWIPILNLFQEKQSINWNDVERTAKNSMEKTREMLAIKGRAAYLKERSIGHIDAGSASSFYLFQSLAEVARECEI</sequence>
<dbReference type="SMART" id="SM01120">
    <property type="entry name" value="Dak2"/>
    <property type="match status" value="1"/>
</dbReference>
<gene>
    <name evidence="10" type="primary">dhaL</name>
    <name evidence="10" type="ORF">P5X88_07460</name>
</gene>
<dbReference type="Proteomes" id="UP001159179">
    <property type="component" value="Unassembled WGS sequence"/>
</dbReference>
<dbReference type="PANTHER" id="PTHR28629:SF4">
    <property type="entry name" value="TRIOKINASE_FMN CYCLASE"/>
    <property type="match status" value="1"/>
</dbReference>
<comment type="caution">
    <text evidence="10">The sequence shown here is derived from an EMBL/GenBank/DDBJ whole genome shotgun (WGS) entry which is preliminary data.</text>
</comment>
<dbReference type="PROSITE" id="PS51480">
    <property type="entry name" value="DHAL"/>
    <property type="match status" value="1"/>
</dbReference>
<proteinExistence type="predicted"/>
<dbReference type="EMBL" id="JAROYP010000003">
    <property type="protein sequence ID" value="MDH5160771.1"/>
    <property type="molecule type" value="Genomic_DNA"/>
</dbReference>
<evidence type="ECO:0000256" key="5">
    <source>
        <dbReference type="ARBA" id="ARBA00022777"/>
    </source>
</evidence>
<dbReference type="PANTHER" id="PTHR28629">
    <property type="entry name" value="TRIOKINASE/FMN CYCLASE"/>
    <property type="match status" value="1"/>
</dbReference>
<dbReference type="AlphaFoldDB" id="A0AAW6SVB3"/>
<evidence type="ECO:0000256" key="1">
    <source>
        <dbReference type="ARBA" id="ARBA00001113"/>
    </source>
</evidence>
<dbReference type="InterPro" id="IPR050861">
    <property type="entry name" value="Dihydroxyacetone_Kinase"/>
</dbReference>